<evidence type="ECO:0000256" key="2">
    <source>
        <dbReference type="ARBA" id="ARBA00022606"/>
    </source>
</evidence>
<dbReference type="PANTHER" id="PTHR21137">
    <property type="entry name" value="ODORANT RECEPTOR"/>
    <property type="match status" value="1"/>
</dbReference>
<evidence type="ECO:0000313" key="11">
    <source>
        <dbReference type="RefSeq" id="XP_020722203.1"/>
    </source>
</evidence>
<evidence type="ECO:0000313" key="12">
    <source>
        <dbReference type="RefSeq" id="XP_048267976.1"/>
    </source>
</evidence>
<protein>
    <recommendedName>
        <fullName evidence="9">Odorant receptor</fullName>
    </recommendedName>
</protein>
<dbReference type="Proteomes" id="UP000835206">
    <property type="component" value="Chromosome 14"/>
</dbReference>
<dbReference type="RefSeq" id="XP_020722203.1">
    <property type="nucleotide sequence ID" value="XM_020866544.2"/>
</dbReference>
<gene>
    <name evidence="11 12 13" type="primary">LOC100647517</name>
</gene>
<dbReference type="GO" id="GO:0004984">
    <property type="term" value="F:olfactory receptor activity"/>
    <property type="evidence" value="ECO:0007669"/>
    <property type="project" value="InterPro"/>
</dbReference>
<dbReference type="GO" id="GO:0005549">
    <property type="term" value="F:odorant binding"/>
    <property type="evidence" value="ECO:0007669"/>
    <property type="project" value="InterPro"/>
</dbReference>
<reference evidence="11 12" key="1">
    <citation type="submission" date="2025-04" db="UniProtKB">
        <authorList>
            <consortium name="RefSeq"/>
        </authorList>
    </citation>
    <scope>IDENTIFICATION</scope>
</reference>
<evidence type="ECO:0000256" key="1">
    <source>
        <dbReference type="ARBA" id="ARBA00004141"/>
    </source>
</evidence>
<dbReference type="PANTHER" id="PTHR21137:SF26">
    <property type="entry name" value="ODORANT RECEPTOR 10A-RELATED"/>
    <property type="match status" value="1"/>
</dbReference>
<dbReference type="AlphaFoldDB" id="A0A9C6W9Z1"/>
<accession>A0A9C6W9Z1</accession>
<evidence type="ECO:0000256" key="6">
    <source>
        <dbReference type="ARBA" id="ARBA00023136"/>
    </source>
</evidence>
<dbReference type="InterPro" id="IPR004117">
    <property type="entry name" value="7tm6_olfct_rcpt"/>
</dbReference>
<dbReference type="GeneID" id="100647517"/>
<name>A0A9C6W9Z1_BOMTE</name>
<keyword evidence="2 9" id="KW-0716">Sensory transduction</keyword>
<evidence type="ECO:0000256" key="7">
    <source>
        <dbReference type="ARBA" id="ARBA00023170"/>
    </source>
</evidence>
<feature type="transmembrane region" description="Helical" evidence="9">
    <location>
        <begin position="45"/>
        <end position="65"/>
    </location>
</feature>
<comment type="caution">
    <text evidence="9">Lacks conserved residue(s) required for the propagation of feature annotation.</text>
</comment>
<dbReference type="GO" id="GO:0005886">
    <property type="term" value="C:plasma membrane"/>
    <property type="evidence" value="ECO:0007669"/>
    <property type="project" value="UniProtKB-SubCell"/>
</dbReference>
<dbReference type="Pfam" id="PF02949">
    <property type="entry name" value="7tm_6"/>
    <property type="match status" value="1"/>
</dbReference>
<dbReference type="GO" id="GO:0007165">
    <property type="term" value="P:signal transduction"/>
    <property type="evidence" value="ECO:0007669"/>
    <property type="project" value="UniProtKB-KW"/>
</dbReference>
<keyword evidence="5 9" id="KW-1133">Transmembrane helix</keyword>
<evidence type="ECO:0000313" key="13">
    <source>
        <dbReference type="RefSeq" id="XP_048267977.1"/>
    </source>
</evidence>
<keyword evidence="3 9" id="KW-0812">Transmembrane</keyword>
<dbReference type="RefSeq" id="XP_048267977.1">
    <property type="nucleotide sequence ID" value="XM_048412020.1"/>
</dbReference>
<evidence type="ECO:0000256" key="3">
    <source>
        <dbReference type="ARBA" id="ARBA00022692"/>
    </source>
</evidence>
<proteinExistence type="inferred from homology"/>
<dbReference type="OrthoDB" id="6614360at2759"/>
<keyword evidence="7 9" id="KW-0675">Receptor</keyword>
<evidence type="ECO:0000313" key="10">
    <source>
        <dbReference type="Proteomes" id="UP000835206"/>
    </source>
</evidence>
<keyword evidence="8 9" id="KW-0807">Transducer</keyword>
<feature type="transmembrane region" description="Helical" evidence="9">
    <location>
        <begin position="71"/>
        <end position="93"/>
    </location>
</feature>
<comment type="similarity">
    <text evidence="9">Belongs to the insect chemoreceptor superfamily. Heteromeric odorant receptor channel (TC 1.A.69) family.</text>
</comment>
<sequence>MKELSNTFDYYILPNKILCSIVGMWPIEQESSTCTKIFSYVRLTFTLVSLISVFVPEIMLIAVNWGDIEILAGAGSIVTTLGQTLFKMFYLIARRERSYMLYYEIKSLWDTANDSKEIQSYTQFAYWARICTIVFYSSCVCNVITFSSAAAVDYFRFDYNASGTSNNRHLPFIVWYGTDISASPKFEIAFICQLLSAALSITSIAGLDCSFMTTMLHVSAQFKLINTWISNIGTEINCNPNYKQKIKVDLTRCIRHHQRIIHVVNEVNNLLTPIVFLQILTSGIEVCLSGYAILDTGKAEADLVKFICYFISMAVHLLLWCWPGEILVQESQEIGHAVYFNVPWYDLPPIYQRYLCLMIVRAQQYSSISALTFQTLSIHTLTAVSNLNEVLNRVEFKNVIFLRRKRNQFLRD</sequence>
<evidence type="ECO:0000256" key="9">
    <source>
        <dbReference type="RuleBase" id="RU351113"/>
    </source>
</evidence>
<organism evidence="10 13">
    <name type="scientific">Bombus terrestris</name>
    <name type="common">Buff-tailed bumblebee</name>
    <name type="synonym">Apis terrestris</name>
    <dbReference type="NCBI Taxonomy" id="30195"/>
    <lineage>
        <taxon>Eukaryota</taxon>
        <taxon>Metazoa</taxon>
        <taxon>Ecdysozoa</taxon>
        <taxon>Arthropoda</taxon>
        <taxon>Hexapoda</taxon>
        <taxon>Insecta</taxon>
        <taxon>Pterygota</taxon>
        <taxon>Neoptera</taxon>
        <taxon>Endopterygota</taxon>
        <taxon>Hymenoptera</taxon>
        <taxon>Apocrita</taxon>
        <taxon>Aculeata</taxon>
        <taxon>Apoidea</taxon>
        <taxon>Anthophila</taxon>
        <taxon>Apidae</taxon>
        <taxon>Bombus</taxon>
        <taxon>Bombus</taxon>
    </lineage>
</organism>
<keyword evidence="4 9" id="KW-0552">Olfaction</keyword>
<dbReference type="RefSeq" id="XP_048267976.1">
    <property type="nucleotide sequence ID" value="XM_048412019.1"/>
</dbReference>
<evidence type="ECO:0000256" key="5">
    <source>
        <dbReference type="ARBA" id="ARBA00022989"/>
    </source>
</evidence>
<keyword evidence="6 9" id="KW-0472">Membrane</keyword>
<keyword evidence="10" id="KW-1185">Reference proteome</keyword>
<evidence type="ECO:0000256" key="8">
    <source>
        <dbReference type="ARBA" id="ARBA00023224"/>
    </source>
</evidence>
<evidence type="ECO:0000256" key="4">
    <source>
        <dbReference type="ARBA" id="ARBA00022725"/>
    </source>
</evidence>
<comment type="subcellular location">
    <subcellularLocation>
        <location evidence="9">Cell membrane</location>
        <topology evidence="9">Multi-pass membrane protein</topology>
    </subcellularLocation>
    <subcellularLocation>
        <location evidence="1">Membrane</location>
        <topology evidence="1">Multi-pass membrane protein</topology>
    </subcellularLocation>
</comment>